<keyword evidence="8" id="KW-0732">Signal</keyword>
<evidence type="ECO:0000256" key="1">
    <source>
        <dbReference type="ARBA" id="ARBA00001863"/>
    </source>
</evidence>
<dbReference type="InterPro" id="IPR038175">
    <property type="entry name" value="CBM21_dom_sf"/>
</dbReference>
<evidence type="ECO:0000313" key="11">
    <source>
        <dbReference type="Proteomes" id="UP000646827"/>
    </source>
</evidence>
<feature type="signal peptide" evidence="8">
    <location>
        <begin position="1"/>
        <end position="26"/>
    </location>
</feature>
<dbReference type="PANTHER" id="PTHR31616:SF9">
    <property type="entry name" value="GLUCOAMYLASE, INTRACELLULAR SPORULATION-SPECIFIC"/>
    <property type="match status" value="1"/>
</dbReference>
<dbReference type="GO" id="GO:0000324">
    <property type="term" value="C:fungal-type vacuole"/>
    <property type="evidence" value="ECO:0007669"/>
    <property type="project" value="TreeGrafter"/>
</dbReference>
<dbReference type="InterPro" id="IPR000165">
    <property type="entry name" value="Glucoamylase"/>
</dbReference>
<evidence type="ECO:0000256" key="3">
    <source>
        <dbReference type="ARBA" id="ARBA00012593"/>
    </source>
</evidence>
<dbReference type="OrthoDB" id="6123450at2759"/>
<keyword evidence="7" id="KW-0624">Polysaccharide degradation</keyword>
<dbReference type="GO" id="GO:0000272">
    <property type="term" value="P:polysaccharide catabolic process"/>
    <property type="evidence" value="ECO:0007669"/>
    <property type="project" value="UniProtKB-KW"/>
</dbReference>
<evidence type="ECO:0000313" key="10">
    <source>
        <dbReference type="EMBL" id="KAG2222819.1"/>
    </source>
</evidence>
<evidence type="ECO:0000256" key="7">
    <source>
        <dbReference type="ARBA" id="ARBA00023326"/>
    </source>
</evidence>
<evidence type="ECO:0000256" key="5">
    <source>
        <dbReference type="ARBA" id="ARBA00023277"/>
    </source>
</evidence>
<gene>
    <name evidence="10" type="ORF">INT45_011629</name>
</gene>
<keyword evidence="5" id="KW-0119">Carbohydrate metabolism</keyword>
<dbReference type="GO" id="GO:0004339">
    <property type="term" value="F:glucan 1,4-alpha-glucosidase activity"/>
    <property type="evidence" value="ECO:0007669"/>
    <property type="project" value="UniProtKB-EC"/>
</dbReference>
<dbReference type="InterPro" id="IPR008928">
    <property type="entry name" value="6-hairpin_glycosidase_sf"/>
</dbReference>
<proteinExistence type="inferred from homology"/>
<dbReference type="InterPro" id="IPR011613">
    <property type="entry name" value="GH15-like"/>
</dbReference>
<dbReference type="Pfam" id="PF00723">
    <property type="entry name" value="Glyco_hydro_15"/>
    <property type="match status" value="1"/>
</dbReference>
<comment type="similarity">
    <text evidence="2">Belongs to the glycosyl hydrolase 15 family.</text>
</comment>
<dbReference type="InterPro" id="IPR005036">
    <property type="entry name" value="CBM21_dom"/>
</dbReference>
<dbReference type="PRINTS" id="PR00736">
    <property type="entry name" value="GLHYDRLASE15"/>
</dbReference>
<organism evidence="10 11">
    <name type="scientific">Circinella minor</name>
    <dbReference type="NCBI Taxonomy" id="1195481"/>
    <lineage>
        <taxon>Eukaryota</taxon>
        <taxon>Fungi</taxon>
        <taxon>Fungi incertae sedis</taxon>
        <taxon>Mucoromycota</taxon>
        <taxon>Mucoromycotina</taxon>
        <taxon>Mucoromycetes</taxon>
        <taxon>Mucorales</taxon>
        <taxon>Lichtheimiaceae</taxon>
        <taxon>Circinella</taxon>
    </lineage>
</organism>
<accession>A0A8H7VQ13</accession>
<dbReference type="PANTHER" id="PTHR31616">
    <property type="entry name" value="TREHALASE"/>
    <property type="match status" value="1"/>
</dbReference>
<dbReference type="Gene3D" id="1.50.10.10">
    <property type="match status" value="1"/>
</dbReference>
<evidence type="ECO:0000256" key="2">
    <source>
        <dbReference type="ARBA" id="ARBA00006188"/>
    </source>
</evidence>
<evidence type="ECO:0000259" key="9">
    <source>
        <dbReference type="PROSITE" id="PS51159"/>
    </source>
</evidence>
<name>A0A8H7VQ13_9FUNG</name>
<dbReference type="InterPro" id="IPR012341">
    <property type="entry name" value="6hp_glycosidase-like_sf"/>
</dbReference>
<keyword evidence="11" id="KW-1185">Reference proteome</keyword>
<evidence type="ECO:0000256" key="6">
    <source>
        <dbReference type="ARBA" id="ARBA00023295"/>
    </source>
</evidence>
<dbReference type="Gene3D" id="2.60.40.2440">
    <property type="entry name" value="Carbohydrate binding type-21 domain"/>
    <property type="match status" value="1"/>
</dbReference>
<dbReference type="PROSITE" id="PS51159">
    <property type="entry name" value="CBM21"/>
    <property type="match status" value="1"/>
</dbReference>
<dbReference type="AlphaFoldDB" id="A0A8H7VQ13"/>
<sequence length="616" mass="67065">MMMPSHIWKCLFLVMTTVFMTVMVQGAPTSEVELDSYTYTGGIFSGRLYVKNIAYTKEVNVYWSDASGDWANNGNYVAATYSEAISGTNYEYWEFSAKIGFSGISESYIKYTVTGSTYYDNNGGKNYGMANPFYTITETTTPTTTATPTSTTATTTISSTTTTATSIPTSVPSTVPEGNVTITEWVNKQLKISWSDLLQNVNPSGAVTGFIAASLSTSNPDYFYCWTRDAAMVARVMTYMYNTTEAGDSSLESALKDYVTFQINSMKTATACNCLGEPKFNTDGSGYSGPWGRPQNDGPAERATTMILFADSYLAQGGDTSYVTNTLKPAIYTNLDYVVGTWSNNCFDLWEEVNGVHIFTLAVMRKALLDGADFAARNGETSRISDYQSTASSIKTKLESFWSSSNNYITVTQSYSGGVQKAGLDVSTLIAANQGSMGDGFYTPGSDKMLATAVAIENSFANIYTINKNKPSWLGTAIGRYPEDTYNGNGNGQGNPWFIATATYAELYYRAILEWQQQESITVNSVNLNFFSKFDSSAKVGTVYTPGTDTFNTMVSNVAFAADEFLSTMEHYAATNGSMSEQFNRETGSLTGARDLTWSHAAFITAGKAKLGIPSF</sequence>
<keyword evidence="4" id="KW-0378">Hydrolase</keyword>
<feature type="domain" description="CBM21" evidence="9">
    <location>
        <begin position="24"/>
        <end position="130"/>
    </location>
</feature>
<dbReference type="EC" id="3.2.1.3" evidence="3"/>
<comment type="catalytic activity">
    <reaction evidence="1">
        <text>Hydrolysis of terminal (1-&gt;4)-linked alpha-D-glucose residues successively from non-reducing ends of the chains with release of beta-D-glucose.</text>
        <dbReference type="EC" id="3.2.1.3"/>
    </reaction>
</comment>
<feature type="chain" id="PRO_5033994240" description="glucan 1,4-alpha-glucosidase" evidence="8">
    <location>
        <begin position="27"/>
        <end position="616"/>
    </location>
</feature>
<dbReference type="SUPFAM" id="SSF48208">
    <property type="entry name" value="Six-hairpin glycosidases"/>
    <property type="match status" value="1"/>
</dbReference>
<dbReference type="Proteomes" id="UP000646827">
    <property type="component" value="Unassembled WGS sequence"/>
</dbReference>
<evidence type="ECO:0000256" key="4">
    <source>
        <dbReference type="ARBA" id="ARBA00022801"/>
    </source>
</evidence>
<evidence type="ECO:0000256" key="8">
    <source>
        <dbReference type="SAM" id="SignalP"/>
    </source>
</evidence>
<keyword evidence="6" id="KW-0326">Glycosidase</keyword>
<dbReference type="EMBL" id="JAEPRB010000074">
    <property type="protein sequence ID" value="KAG2222819.1"/>
    <property type="molecule type" value="Genomic_DNA"/>
</dbReference>
<protein>
    <recommendedName>
        <fullName evidence="3">glucan 1,4-alpha-glucosidase</fullName>
        <ecNumber evidence="3">3.2.1.3</ecNumber>
    </recommendedName>
</protein>
<comment type="caution">
    <text evidence="10">The sequence shown here is derived from an EMBL/GenBank/DDBJ whole genome shotgun (WGS) entry which is preliminary data.</text>
</comment>
<dbReference type="Pfam" id="PF03370">
    <property type="entry name" value="CBM_21"/>
    <property type="match status" value="1"/>
</dbReference>
<reference evidence="10 11" key="1">
    <citation type="submission" date="2020-12" db="EMBL/GenBank/DDBJ databases">
        <title>Metabolic potential, ecology and presence of endohyphal bacteria is reflected in genomic diversity of Mucoromycotina.</title>
        <authorList>
            <person name="Muszewska A."/>
            <person name="Okrasinska A."/>
            <person name="Steczkiewicz K."/>
            <person name="Drgas O."/>
            <person name="Orlowska M."/>
            <person name="Perlinska-Lenart U."/>
            <person name="Aleksandrzak-Piekarczyk T."/>
            <person name="Szatraj K."/>
            <person name="Zielenkiewicz U."/>
            <person name="Pilsyk S."/>
            <person name="Malc E."/>
            <person name="Mieczkowski P."/>
            <person name="Kruszewska J.S."/>
            <person name="Biernat P."/>
            <person name="Pawlowska J."/>
        </authorList>
    </citation>
    <scope>NUCLEOTIDE SEQUENCE [LARGE SCALE GENOMIC DNA]</scope>
    <source>
        <strain evidence="10 11">CBS 142.35</strain>
    </source>
</reference>